<feature type="region of interest" description="Disordered" evidence="1">
    <location>
        <begin position="43"/>
        <end position="151"/>
    </location>
</feature>
<dbReference type="EMBL" id="CP095061">
    <property type="protein sequence ID" value="UOQ65585.1"/>
    <property type="molecule type" value="Genomic_DNA"/>
</dbReference>
<keyword evidence="4" id="KW-1185">Reference proteome</keyword>
<evidence type="ECO:0000313" key="4">
    <source>
        <dbReference type="Proteomes" id="UP000830401"/>
    </source>
</evidence>
<evidence type="ECO:0000256" key="1">
    <source>
        <dbReference type="SAM" id="MobiDB-lite"/>
    </source>
</evidence>
<feature type="compositionally biased region" description="Pro residues" evidence="1">
    <location>
        <begin position="44"/>
        <end position="54"/>
    </location>
</feature>
<dbReference type="Proteomes" id="UP000830401">
    <property type="component" value="Chromosome"/>
</dbReference>
<proteinExistence type="predicted"/>
<sequence length="210" mass="23147">MDKSSSPLDTLRQLRELLDAGTITPQEFETLKARLLADQLAAPAVPPSAPPTVPLNPTFTAPATTGSSVEPVRSEPVPVPPIAPAPVPTPVEELPPLLDFFKQPQTPGTSPPPPPAAPVREEKPAPYAAPYTPPTPPAPAAPTAAPESFPPGLIRRLHRHLQERRRSFSRPLLLQRRHLRPHHPIFPRQEPNQRFRWNLSCARRHLLCRP</sequence>
<accession>A0ABY4G476</accession>
<dbReference type="Pfam" id="PF09851">
    <property type="entry name" value="SHOCT"/>
    <property type="match status" value="1"/>
</dbReference>
<protein>
    <submittedName>
        <fullName evidence="3">SHOCT domain-containing protein</fullName>
    </submittedName>
</protein>
<feature type="compositionally biased region" description="Low complexity" evidence="1">
    <location>
        <begin position="67"/>
        <end position="76"/>
    </location>
</feature>
<evidence type="ECO:0000313" key="3">
    <source>
        <dbReference type="EMBL" id="UOQ65585.1"/>
    </source>
</evidence>
<feature type="compositionally biased region" description="Low complexity" evidence="1">
    <location>
        <begin position="90"/>
        <end position="108"/>
    </location>
</feature>
<feature type="compositionally biased region" description="Pro residues" evidence="1">
    <location>
        <begin position="131"/>
        <end position="140"/>
    </location>
</feature>
<feature type="domain" description="SHOCT" evidence="2">
    <location>
        <begin position="9"/>
        <end position="36"/>
    </location>
</feature>
<feature type="compositionally biased region" description="Pro residues" evidence="1">
    <location>
        <begin position="77"/>
        <end position="89"/>
    </location>
</feature>
<name>A0ABY4G476_9BACT</name>
<dbReference type="RefSeq" id="WP_245119591.1">
    <property type="nucleotide sequence ID" value="NZ_CP095061.1"/>
</dbReference>
<dbReference type="InterPro" id="IPR018649">
    <property type="entry name" value="SHOCT"/>
</dbReference>
<reference evidence="3" key="1">
    <citation type="submission" date="2022-04" db="EMBL/GenBank/DDBJ databases">
        <title>Hymenobacter sp. isolated from the air.</title>
        <authorList>
            <person name="Won M."/>
            <person name="Lee C.-M."/>
            <person name="Woen H.-Y."/>
            <person name="Kwon S.-W."/>
        </authorList>
    </citation>
    <scope>NUCLEOTIDE SEQUENCE</scope>
    <source>
        <strain evidence="3">5420S-77</strain>
    </source>
</reference>
<evidence type="ECO:0000259" key="2">
    <source>
        <dbReference type="Pfam" id="PF09851"/>
    </source>
</evidence>
<gene>
    <name evidence="3" type="ORF">MUN86_18890</name>
</gene>
<organism evidence="3 4">
    <name type="scientific">Hymenobacter volaticus</name>
    <dbReference type="NCBI Taxonomy" id="2932254"/>
    <lineage>
        <taxon>Bacteria</taxon>
        <taxon>Pseudomonadati</taxon>
        <taxon>Bacteroidota</taxon>
        <taxon>Cytophagia</taxon>
        <taxon>Cytophagales</taxon>
        <taxon>Hymenobacteraceae</taxon>
        <taxon>Hymenobacter</taxon>
    </lineage>
</organism>